<proteinExistence type="predicted"/>
<feature type="non-terminal residue" evidence="2">
    <location>
        <position position="1"/>
    </location>
</feature>
<accession>A0A0P7UPI6</accession>
<sequence>VQFASALETLSNAAVDKIIRLVDETKLQLVESALLKAPGEHDENKRGKRGCSLHFQTIGERAGDAELSLPLKKEISHTSPVKEFTGISQHSLKSLMIGKAGHDNSSGNDDLLEGIKTNTQTAASCLDDEGRDVNEGGPQDTLADRTGQQDLNVAGSRQDCEREANDYTEC</sequence>
<evidence type="ECO:0000313" key="3">
    <source>
        <dbReference type="Proteomes" id="UP000034805"/>
    </source>
</evidence>
<evidence type="ECO:0000256" key="1">
    <source>
        <dbReference type="SAM" id="MobiDB-lite"/>
    </source>
</evidence>
<dbReference type="EMBL" id="JARO02002982">
    <property type="protein sequence ID" value="KPP71442.1"/>
    <property type="molecule type" value="Genomic_DNA"/>
</dbReference>
<feature type="region of interest" description="Disordered" evidence="1">
    <location>
        <begin position="125"/>
        <end position="170"/>
    </location>
</feature>
<protein>
    <submittedName>
        <fullName evidence="2">Uncharacterized protein</fullName>
    </submittedName>
</protein>
<feature type="compositionally biased region" description="Basic and acidic residues" evidence="1">
    <location>
        <begin position="158"/>
        <end position="170"/>
    </location>
</feature>
<dbReference type="AlphaFoldDB" id="A0A0P7UPI6"/>
<organism evidence="2 3">
    <name type="scientific">Scleropages formosus</name>
    <name type="common">Asian bonytongue</name>
    <name type="synonym">Osteoglossum formosum</name>
    <dbReference type="NCBI Taxonomy" id="113540"/>
    <lineage>
        <taxon>Eukaryota</taxon>
        <taxon>Metazoa</taxon>
        <taxon>Chordata</taxon>
        <taxon>Craniata</taxon>
        <taxon>Vertebrata</taxon>
        <taxon>Euteleostomi</taxon>
        <taxon>Actinopterygii</taxon>
        <taxon>Neopterygii</taxon>
        <taxon>Teleostei</taxon>
        <taxon>Osteoglossocephala</taxon>
        <taxon>Osteoglossomorpha</taxon>
        <taxon>Osteoglossiformes</taxon>
        <taxon>Osteoglossidae</taxon>
        <taxon>Scleropages</taxon>
    </lineage>
</organism>
<dbReference type="Proteomes" id="UP000034805">
    <property type="component" value="Unassembled WGS sequence"/>
</dbReference>
<feature type="non-terminal residue" evidence="2">
    <location>
        <position position="170"/>
    </location>
</feature>
<name>A0A0P7UPI6_SCLFO</name>
<gene>
    <name evidence="2" type="ORF">Z043_109654</name>
</gene>
<reference evidence="2 3" key="1">
    <citation type="submission" date="2015-08" db="EMBL/GenBank/DDBJ databases">
        <title>The genome of the Asian arowana (Scleropages formosus).</title>
        <authorList>
            <person name="Tan M.H."/>
            <person name="Gan H.M."/>
            <person name="Croft L.J."/>
            <person name="Austin C.M."/>
        </authorList>
    </citation>
    <scope>NUCLEOTIDE SEQUENCE [LARGE SCALE GENOMIC DNA]</scope>
    <source>
        <strain evidence="2">Aro1</strain>
    </source>
</reference>
<comment type="caution">
    <text evidence="2">The sequence shown here is derived from an EMBL/GenBank/DDBJ whole genome shotgun (WGS) entry which is preliminary data.</text>
</comment>
<evidence type="ECO:0000313" key="2">
    <source>
        <dbReference type="EMBL" id="KPP71442.1"/>
    </source>
</evidence>